<dbReference type="EMBL" id="JBHTBS010000001">
    <property type="protein sequence ID" value="MFC7336318.1"/>
    <property type="molecule type" value="Genomic_DNA"/>
</dbReference>
<accession>A0ABW2L1Y5</accession>
<reference evidence="2" key="1">
    <citation type="journal article" date="2019" name="Int. J. Syst. Evol. Microbiol.">
        <title>The Global Catalogue of Microorganisms (GCM) 10K type strain sequencing project: providing services to taxonomists for standard genome sequencing and annotation.</title>
        <authorList>
            <consortium name="The Broad Institute Genomics Platform"/>
            <consortium name="The Broad Institute Genome Sequencing Center for Infectious Disease"/>
            <person name="Wu L."/>
            <person name="Ma J."/>
        </authorList>
    </citation>
    <scope>NUCLEOTIDE SEQUENCE [LARGE SCALE GENOMIC DNA]</scope>
    <source>
        <strain evidence="2">CGMCC 4.1467</strain>
    </source>
</reference>
<name>A0ABW2L1Y5_9BACT</name>
<dbReference type="Proteomes" id="UP001596472">
    <property type="component" value="Unassembled WGS sequence"/>
</dbReference>
<organism evidence="1 2">
    <name type="scientific">Haloferula chungangensis</name>
    <dbReference type="NCBI Taxonomy" id="1048331"/>
    <lineage>
        <taxon>Bacteria</taxon>
        <taxon>Pseudomonadati</taxon>
        <taxon>Verrucomicrobiota</taxon>
        <taxon>Verrucomicrobiia</taxon>
        <taxon>Verrucomicrobiales</taxon>
        <taxon>Verrucomicrobiaceae</taxon>
        <taxon>Haloferula</taxon>
    </lineage>
</organism>
<comment type="caution">
    <text evidence="1">The sequence shown here is derived from an EMBL/GenBank/DDBJ whole genome shotgun (WGS) entry which is preliminary data.</text>
</comment>
<evidence type="ECO:0000313" key="2">
    <source>
        <dbReference type="Proteomes" id="UP001596472"/>
    </source>
</evidence>
<sequence>MRANCQSRKARGFLMMEVVLAIGIFAIAATGFAVALARTSDAAALAQRRMQITRILDSALREALSLPVLEEGTTTVSLLEEIGAAPVEVDTTIEILNELTNQDGQLLQQMYRIEVTANWYQDGAWNNETAETWRYGRLYQP</sequence>
<keyword evidence="2" id="KW-1185">Reference proteome</keyword>
<dbReference type="RefSeq" id="WP_379709312.1">
    <property type="nucleotide sequence ID" value="NZ_JBHTBS010000001.1"/>
</dbReference>
<evidence type="ECO:0008006" key="3">
    <source>
        <dbReference type="Google" id="ProtNLM"/>
    </source>
</evidence>
<evidence type="ECO:0000313" key="1">
    <source>
        <dbReference type="EMBL" id="MFC7336318.1"/>
    </source>
</evidence>
<proteinExistence type="predicted"/>
<protein>
    <recommendedName>
        <fullName evidence="3">Type II secretion system protein</fullName>
    </recommendedName>
</protein>
<gene>
    <name evidence="1" type="ORF">ACFQY0_03945</name>
</gene>